<dbReference type="Pfam" id="PF00753">
    <property type="entry name" value="Lactamase_B"/>
    <property type="match status" value="1"/>
</dbReference>
<dbReference type="SUPFAM" id="SSF56281">
    <property type="entry name" value="Metallo-hydrolase/oxidoreductase"/>
    <property type="match status" value="1"/>
</dbReference>
<dbReference type="CDD" id="cd06262">
    <property type="entry name" value="metallo-hydrolase-like_MBL-fold"/>
    <property type="match status" value="1"/>
</dbReference>
<dbReference type="GO" id="GO:0016787">
    <property type="term" value="F:hydrolase activity"/>
    <property type="evidence" value="ECO:0007669"/>
    <property type="project" value="UniProtKB-KW"/>
</dbReference>
<sequence length="228" mass="24732">MKPEDLHGHVTPGGASWTYDLGSVVVRKCSVSEMDNNVYLITCTATGERLLVDAADDVERIVRLLEEDGRRGGHELGQVLTTHRHWDHHRALPELVRRTGAATLAGAVDADDLPVPVDHRLRDGDTLRVGNLVLDVVHLRGHTPGSVALALSTAADRTTTLLFTGDSLFPGGPGRTTSAHDFTVLMDDLEARVFAVFDDDALVLPGHGDNTTLGAERGSLPQWRERGW</sequence>
<proteinExistence type="predicted"/>
<dbReference type="Gene3D" id="3.60.15.10">
    <property type="entry name" value="Ribonuclease Z/Hydroxyacylglutathione hydrolase-like"/>
    <property type="match status" value="1"/>
</dbReference>
<comment type="caution">
    <text evidence="3">The sequence shown here is derived from an EMBL/GenBank/DDBJ whole genome shotgun (WGS) entry which is preliminary data.</text>
</comment>
<accession>A0A0W8I6V6</accession>
<keyword evidence="4" id="KW-1185">Reference proteome</keyword>
<evidence type="ECO:0000313" key="4">
    <source>
        <dbReference type="Proteomes" id="UP000054837"/>
    </source>
</evidence>
<dbReference type="Proteomes" id="UP000054837">
    <property type="component" value="Unassembled WGS sequence"/>
</dbReference>
<feature type="region of interest" description="Disordered" evidence="1">
    <location>
        <begin position="208"/>
        <end position="228"/>
    </location>
</feature>
<name>A0A0W8I6V6_9MICO</name>
<dbReference type="InterPro" id="IPR051453">
    <property type="entry name" value="MBL_Glyoxalase_II"/>
</dbReference>
<dbReference type="InterPro" id="IPR001279">
    <property type="entry name" value="Metallo-B-lactamas"/>
</dbReference>
<dbReference type="STRING" id="767452.AVL62_03445"/>
<dbReference type="RefSeq" id="WP_058891027.1">
    <property type="nucleotide sequence ID" value="NZ_LQBL01000027.1"/>
</dbReference>
<dbReference type="PANTHER" id="PTHR46233">
    <property type="entry name" value="HYDROXYACYLGLUTATHIONE HYDROLASE GLOC"/>
    <property type="match status" value="1"/>
</dbReference>
<protein>
    <submittedName>
        <fullName evidence="3">Zn-dependent hydrolase</fullName>
    </submittedName>
</protein>
<evidence type="ECO:0000256" key="1">
    <source>
        <dbReference type="SAM" id="MobiDB-lite"/>
    </source>
</evidence>
<organism evidence="3 4">
    <name type="scientific">Serinicoccus chungangensis</name>
    <dbReference type="NCBI Taxonomy" id="767452"/>
    <lineage>
        <taxon>Bacteria</taxon>
        <taxon>Bacillati</taxon>
        <taxon>Actinomycetota</taxon>
        <taxon>Actinomycetes</taxon>
        <taxon>Micrococcales</taxon>
        <taxon>Ornithinimicrobiaceae</taxon>
        <taxon>Serinicoccus</taxon>
    </lineage>
</organism>
<feature type="domain" description="Metallo-beta-lactamase" evidence="2">
    <location>
        <begin position="35"/>
        <end position="207"/>
    </location>
</feature>
<dbReference type="PANTHER" id="PTHR46233:SF1">
    <property type="entry name" value="CONSERVED PROTEIN"/>
    <property type="match status" value="1"/>
</dbReference>
<dbReference type="OrthoDB" id="2971563at2"/>
<dbReference type="InterPro" id="IPR036866">
    <property type="entry name" value="RibonucZ/Hydroxyglut_hydro"/>
</dbReference>
<keyword evidence="3" id="KW-0378">Hydrolase</keyword>
<dbReference type="SMART" id="SM00849">
    <property type="entry name" value="Lactamase_B"/>
    <property type="match status" value="1"/>
</dbReference>
<reference evidence="3 4" key="1">
    <citation type="submission" date="2015-12" db="EMBL/GenBank/DDBJ databases">
        <title>Serinicoccus chungangenesis strain CD08_5 genome sequencing and assembly.</title>
        <authorList>
            <person name="Chander A.M."/>
            <person name="Kaur G."/>
            <person name="Nair G.R."/>
            <person name="Dhawan D.K."/>
            <person name="Kochhar R.K."/>
            <person name="Mayilraj S."/>
            <person name="Bhadada S.K."/>
        </authorList>
    </citation>
    <scope>NUCLEOTIDE SEQUENCE [LARGE SCALE GENOMIC DNA]</scope>
    <source>
        <strain evidence="3 4">CD08_5</strain>
    </source>
</reference>
<evidence type="ECO:0000259" key="2">
    <source>
        <dbReference type="SMART" id="SM00849"/>
    </source>
</evidence>
<dbReference type="EMBL" id="LQBL01000027">
    <property type="protein sequence ID" value="KUG54295.1"/>
    <property type="molecule type" value="Genomic_DNA"/>
</dbReference>
<evidence type="ECO:0000313" key="3">
    <source>
        <dbReference type="EMBL" id="KUG54295.1"/>
    </source>
</evidence>
<gene>
    <name evidence="3" type="ORF">AVL62_03445</name>
</gene>
<dbReference type="AlphaFoldDB" id="A0A0W8I6V6"/>